<feature type="compositionally biased region" description="Gly residues" evidence="1">
    <location>
        <begin position="191"/>
        <end position="204"/>
    </location>
</feature>
<proteinExistence type="predicted"/>
<keyword evidence="3" id="KW-1185">Reference proteome</keyword>
<protein>
    <submittedName>
        <fullName evidence="2">Uncharacterized protein</fullName>
    </submittedName>
</protein>
<feature type="region of interest" description="Disordered" evidence="1">
    <location>
        <begin position="121"/>
        <end position="297"/>
    </location>
</feature>
<dbReference type="KEGG" id="ppel:H6H00_22075"/>
<feature type="compositionally biased region" description="Basic and acidic residues" evidence="1">
    <location>
        <begin position="270"/>
        <end position="279"/>
    </location>
</feature>
<reference evidence="2 3" key="1">
    <citation type="submission" date="2020-08" db="EMBL/GenBank/DDBJ databases">
        <authorList>
            <person name="Mo P."/>
        </authorList>
    </citation>
    <scope>NUCLEOTIDE SEQUENCE [LARGE SCALE GENOMIC DNA]</scope>
    <source>
        <strain evidence="2 3">CGMCC 4.1532</strain>
    </source>
</reference>
<sequence length="297" mass="30491">MNVRADGLRAVLGPLLRDRRVVTAVLVDVDSGMVLDAWSSHLGRTELELLGAGHAELVRTARGGARGPDQGCEVVVSHGDDWHHVVRTVPDPHGDHLALAVVVAGRRRVLERARRRLRVVSTPALTAGPTMSRRPDALRRPDPEAVPEVAPDARGGGAPMSVASGSARAGSGAAGPAAVGGVRRPDPDGPGPDGRGQHGSGQDGSGPVRPGSGGRTREDAALLSLGGAFRPEGPRAALDLGGDVLPPRAPVLRAVPPTATAPAPPGPVPRSDRRPDRPRAPISALAPGPRRQHPADG</sequence>
<accession>A0A7G7MDK4</accession>
<dbReference type="SUPFAM" id="SSF103196">
    <property type="entry name" value="Roadblock/LC7 domain"/>
    <property type="match status" value="1"/>
</dbReference>
<dbReference type="EMBL" id="CP060131">
    <property type="protein sequence ID" value="QNG50865.1"/>
    <property type="molecule type" value="Genomic_DNA"/>
</dbReference>
<feature type="compositionally biased region" description="Basic and acidic residues" evidence="1">
    <location>
        <begin position="133"/>
        <end position="143"/>
    </location>
</feature>
<gene>
    <name evidence="2" type="ORF">H6H00_22075</name>
</gene>
<organism evidence="2 3">
    <name type="scientific">Pseudonocardia petroleophila</name>
    <dbReference type="NCBI Taxonomy" id="37331"/>
    <lineage>
        <taxon>Bacteria</taxon>
        <taxon>Bacillati</taxon>
        <taxon>Actinomycetota</taxon>
        <taxon>Actinomycetes</taxon>
        <taxon>Pseudonocardiales</taxon>
        <taxon>Pseudonocardiaceae</taxon>
        <taxon>Pseudonocardia</taxon>
    </lineage>
</organism>
<evidence type="ECO:0000313" key="3">
    <source>
        <dbReference type="Proteomes" id="UP000515728"/>
    </source>
</evidence>
<feature type="compositionally biased region" description="Low complexity" evidence="1">
    <location>
        <begin position="244"/>
        <end position="261"/>
    </location>
</feature>
<dbReference type="RefSeq" id="WP_185717626.1">
    <property type="nucleotide sequence ID" value="NZ_BAAAWI010000001.1"/>
</dbReference>
<dbReference type="Proteomes" id="UP000515728">
    <property type="component" value="Chromosome"/>
</dbReference>
<evidence type="ECO:0000256" key="1">
    <source>
        <dbReference type="SAM" id="MobiDB-lite"/>
    </source>
</evidence>
<evidence type="ECO:0000313" key="2">
    <source>
        <dbReference type="EMBL" id="QNG50865.1"/>
    </source>
</evidence>
<feature type="compositionally biased region" description="Low complexity" evidence="1">
    <location>
        <begin position="161"/>
        <end position="182"/>
    </location>
</feature>
<dbReference type="AlphaFoldDB" id="A0A7G7MDK4"/>
<name>A0A7G7MDK4_9PSEU</name>